<feature type="domain" description="HTH tetR-type" evidence="5">
    <location>
        <begin position="6"/>
        <end position="66"/>
    </location>
</feature>
<keyword evidence="3" id="KW-0804">Transcription</keyword>
<keyword evidence="1" id="KW-0805">Transcription regulation</keyword>
<gene>
    <name evidence="6" type="ORF">JCM19237_2364</name>
</gene>
<dbReference type="EMBL" id="BBMN01000003">
    <property type="protein sequence ID" value="GAL04213.1"/>
    <property type="molecule type" value="Genomic_DNA"/>
</dbReference>
<dbReference type="Pfam" id="PF16925">
    <property type="entry name" value="TetR_C_13"/>
    <property type="match status" value="1"/>
</dbReference>
<dbReference type="InterPro" id="IPR009057">
    <property type="entry name" value="Homeodomain-like_sf"/>
</dbReference>
<evidence type="ECO:0000256" key="3">
    <source>
        <dbReference type="ARBA" id="ARBA00023163"/>
    </source>
</evidence>
<accession>A0A090QPN3</accession>
<dbReference type="InterPro" id="IPR001647">
    <property type="entry name" value="HTH_TetR"/>
</dbReference>
<dbReference type="AlphaFoldDB" id="A0A090QPN3"/>
<sequence length="197" mass="22613">MMNKKQLTREHILTTAFAIASRDGLDSLTIGELAKAAGLSKSGVFAHFQAKENLQIAVLEFAGLQFMARVIEPTRQVEHATVESKLRQLCAQWLAWNRSFQGSCMFLDAWKDGAKSDDPIQQALANLTQRWLTYLFRQIEKAKESGEFLSSLDSWQCVYQLYGVYLSSHLFMSLALETEDHQRFWLGIDDLFRQWRA</sequence>
<dbReference type="Pfam" id="PF00440">
    <property type="entry name" value="TetR_N"/>
    <property type="match status" value="1"/>
</dbReference>
<evidence type="ECO:0000313" key="7">
    <source>
        <dbReference type="Proteomes" id="UP000029227"/>
    </source>
</evidence>
<dbReference type="eggNOG" id="COG1309">
    <property type="taxonomic scope" value="Bacteria"/>
</dbReference>
<protein>
    <submittedName>
        <fullName evidence="6">Transcriptional regulator TetR family</fullName>
    </submittedName>
</protein>
<name>A0A090QPN3_9GAMM</name>
<comment type="caution">
    <text evidence="6">The sequence shown here is derived from an EMBL/GenBank/DDBJ whole genome shotgun (WGS) entry which is preliminary data.</text>
</comment>
<dbReference type="SUPFAM" id="SSF46689">
    <property type="entry name" value="Homeodomain-like"/>
    <property type="match status" value="1"/>
</dbReference>
<dbReference type="InterPro" id="IPR011075">
    <property type="entry name" value="TetR_C"/>
</dbReference>
<dbReference type="PROSITE" id="PS50977">
    <property type="entry name" value="HTH_TETR_2"/>
    <property type="match status" value="1"/>
</dbReference>
<dbReference type="Proteomes" id="UP000029227">
    <property type="component" value="Unassembled WGS sequence"/>
</dbReference>
<evidence type="ECO:0000259" key="5">
    <source>
        <dbReference type="PROSITE" id="PS50977"/>
    </source>
</evidence>
<evidence type="ECO:0000256" key="2">
    <source>
        <dbReference type="ARBA" id="ARBA00023125"/>
    </source>
</evidence>
<dbReference type="STRING" id="754436.JCM19237_2364"/>
<reference evidence="6 7" key="1">
    <citation type="journal article" date="2014" name="Genome Announc.">
        <title>Draft Genome Sequences of Two Vibrionaceae Species, Vibrio ponticus C121 and Photobacterium aphoticum C119, Isolated as Coral Reef Microbiota.</title>
        <authorList>
            <person name="Al-saari N."/>
            <person name="Meirelles P.M."/>
            <person name="Mino S."/>
            <person name="Suda W."/>
            <person name="Oshima K."/>
            <person name="Hattori M."/>
            <person name="Ohkuma M."/>
            <person name="Thompson F.L."/>
            <person name="Gomez-Gil B."/>
            <person name="Sawabe T."/>
            <person name="Sawabe T."/>
        </authorList>
    </citation>
    <scope>NUCLEOTIDE SEQUENCE [LARGE SCALE GENOMIC DNA]</scope>
    <source>
        <strain evidence="6 7">JCM 19237</strain>
    </source>
</reference>
<dbReference type="Gene3D" id="1.10.10.60">
    <property type="entry name" value="Homeodomain-like"/>
    <property type="match status" value="1"/>
</dbReference>
<dbReference type="Gene3D" id="1.10.357.10">
    <property type="entry name" value="Tetracycline Repressor, domain 2"/>
    <property type="match status" value="1"/>
</dbReference>
<dbReference type="InterPro" id="IPR036271">
    <property type="entry name" value="Tet_transcr_reg_TetR-rel_C_sf"/>
</dbReference>
<dbReference type="PANTHER" id="PTHR47506:SF6">
    <property type="entry name" value="HTH-TYPE TRANSCRIPTIONAL REPRESSOR NEMR"/>
    <property type="match status" value="1"/>
</dbReference>
<evidence type="ECO:0000313" key="6">
    <source>
        <dbReference type="EMBL" id="GAL04213.1"/>
    </source>
</evidence>
<proteinExistence type="predicted"/>
<dbReference type="PANTHER" id="PTHR47506">
    <property type="entry name" value="TRANSCRIPTIONAL REGULATORY PROTEIN"/>
    <property type="match status" value="1"/>
</dbReference>
<keyword evidence="2 4" id="KW-0238">DNA-binding</keyword>
<dbReference type="GO" id="GO:0003677">
    <property type="term" value="F:DNA binding"/>
    <property type="evidence" value="ECO:0007669"/>
    <property type="project" value="UniProtKB-UniRule"/>
</dbReference>
<dbReference type="SUPFAM" id="SSF48498">
    <property type="entry name" value="Tetracyclin repressor-like, C-terminal domain"/>
    <property type="match status" value="1"/>
</dbReference>
<organism evidence="6 7">
    <name type="scientific">Photobacterium aphoticum</name>
    <dbReference type="NCBI Taxonomy" id="754436"/>
    <lineage>
        <taxon>Bacteria</taxon>
        <taxon>Pseudomonadati</taxon>
        <taxon>Pseudomonadota</taxon>
        <taxon>Gammaproteobacteria</taxon>
        <taxon>Vibrionales</taxon>
        <taxon>Vibrionaceae</taxon>
        <taxon>Photobacterium</taxon>
    </lineage>
</organism>
<feature type="DNA-binding region" description="H-T-H motif" evidence="4">
    <location>
        <begin position="29"/>
        <end position="48"/>
    </location>
</feature>
<evidence type="ECO:0000256" key="4">
    <source>
        <dbReference type="PROSITE-ProRule" id="PRU00335"/>
    </source>
</evidence>
<evidence type="ECO:0000256" key="1">
    <source>
        <dbReference type="ARBA" id="ARBA00023015"/>
    </source>
</evidence>